<evidence type="ECO:0008006" key="4">
    <source>
        <dbReference type="Google" id="ProtNLM"/>
    </source>
</evidence>
<protein>
    <recommendedName>
        <fullName evidence="4">Abscission/NoCut checkpoint regulator</fullName>
    </recommendedName>
</protein>
<dbReference type="InterPro" id="IPR044553">
    <property type="entry name" value="Bbox1_ANCHR"/>
</dbReference>
<feature type="region of interest" description="Disordered" evidence="1">
    <location>
        <begin position="1"/>
        <end position="46"/>
    </location>
</feature>
<sequence>MSDPSKFDDDLLSRLNALKRSSIQPDSSKPKPSSASREAASEDGLSARLKNLRAATSILSTSTSKPASVSVKVSPVAEKPSPKIFEDTSEDPLRNPDVLSTDDKTLSDLLAELSGEGEEWNVGEEDGKEMRKLLEEARGTLISGGRNENIKCREKVKDSDDAESTLTGGLDMSSFAVDNGDEDGEKERNLVEGLKKESREVQDIVARLLDEVNLEKDDEEEEREDKGHASPPRKEDDDITFTLPSTPSTLHPPPLQQSTETDPDRSRKSLDFEFDIAARMAALSGLSTASTNELRLPSAPTFKPVDKPLKGVMKEYTDEIDRWCIICQDDATVKCLGCDADLYCARCWKEGHMGIEVGIEEKSHRWAKFEQLN</sequence>
<proteinExistence type="predicted"/>
<dbReference type="PANTHER" id="PTHR46603:SF1">
    <property type="entry name" value="ABSCISSION_NOCUT CHECKPOINT REGULATOR"/>
    <property type="match status" value="1"/>
</dbReference>
<dbReference type="OrthoDB" id="5407799at2759"/>
<accession>A0A9P7Z9W5</accession>
<dbReference type="AlphaFoldDB" id="A0A9P7Z9W5"/>
<evidence type="ECO:0000256" key="1">
    <source>
        <dbReference type="SAM" id="MobiDB-lite"/>
    </source>
</evidence>
<evidence type="ECO:0000313" key="3">
    <source>
        <dbReference type="Proteomes" id="UP000887226"/>
    </source>
</evidence>
<organism evidence="2 3">
    <name type="scientific">Calycina marina</name>
    <dbReference type="NCBI Taxonomy" id="1763456"/>
    <lineage>
        <taxon>Eukaryota</taxon>
        <taxon>Fungi</taxon>
        <taxon>Dikarya</taxon>
        <taxon>Ascomycota</taxon>
        <taxon>Pezizomycotina</taxon>
        <taxon>Leotiomycetes</taxon>
        <taxon>Helotiales</taxon>
        <taxon>Pezizellaceae</taxon>
        <taxon>Calycina</taxon>
    </lineage>
</organism>
<feature type="region of interest" description="Disordered" evidence="1">
    <location>
        <begin position="143"/>
        <end position="197"/>
    </location>
</feature>
<dbReference type="EMBL" id="MU253763">
    <property type="protein sequence ID" value="KAG9247802.1"/>
    <property type="molecule type" value="Genomic_DNA"/>
</dbReference>
<name>A0A9P7Z9W5_9HELO</name>
<feature type="compositionally biased region" description="Basic and acidic residues" evidence="1">
    <location>
        <begin position="224"/>
        <end position="236"/>
    </location>
</feature>
<feature type="compositionally biased region" description="Low complexity" evidence="1">
    <location>
        <begin position="60"/>
        <end position="79"/>
    </location>
</feature>
<gene>
    <name evidence="2" type="ORF">BJ878DRAFT_135064</name>
</gene>
<comment type="caution">
    <text evidence="2">The sequence shown here is derived from an EMBL/GenBank/DDBJ whole genome shotgun (WGS) entry which is preliminary data.</text>
</comment>
<feature type="compositionally biased region" description="Basic and acidic residues" evidence="1">
    <location>
        <begin position="185"/>
        <end position="197"/>
    </location>
</feature>
<dbReference type="PANTHER" id="PTHR46603">
    <property type="entry name" value="ABSCISSION/NOCUT CHECKPOINT REGULATOR"/>
    <property type="match status" value="1"/>
</dbReference>
<dbReference type="SUPFAM" id="SSF57845">
    <property type="entry name" value="B-box zinc-binding domain"/>
    <property type="match status" value="1"/>
</dbReference>
<feature type="compositionally biased region" description="Basic and acidic residues" evidence="1">
    <location>
        <begin position="1"/>
        <end position="12"/>
    </location>
</feature>
<feature type="compositionally biased region" description="Basic and acidic residues" evidence="1">
    <location>
        <begin position="80"/>
        <end position="94"/>
    </location>
</feature>
<feature type="region of interest" description="Disordered" evidence="1">
    <location>
        <begin position="58"/>
        <end position="102"/>
    </location>
</feature>
<reference evidence="2" key="1">
    <citation type="journal article" date="2021" name="IMA Fungus">
        <title>Genomic characterization of three marine fungi, including Emericellopsis atlantica sp. nov. with signatures of a generalist lifestyle and marine biomass degradation.</title>
        <authorList>
            <person name="Hagestad O.C."/>
            <person name="Hou L."/>
            <person name="Andersen J.H."/>
            <person name="Hansen E.H."/>
            <person name="Altermark B."/>
            <person name="Li C."/>
            <person name="Kuhnert E."/>
            <person name="Cox R.J."/>
            <person name="Crous P.W."/>
            <person name="Spatafora J.W."/>
            <person name="Lail K."/>
            <person name="Amirebrahimi M."/>
            <person name="Lipzen A."/>
            <person name="Pangilinan J."/>
            <person name="Andreopoulos W."/>
            <person name="Hayes R.D."/>
            <person name="Ng V."/>
            <person name="Grigoriev I.V."/>
            <person name="Jackson S.A."/>
            <person name="Sutton T.D.S."/>
            <person name="Dobson A.D.W."/>
            <person name="Rama T."/>
        </authorList>
    </citation>
    <scope>NUCLEOTIDE SEQUENCE</scope>
    <source>
        <strain evidence="2">TRa3180A</strain>
    </source>
</reference>
<feature type="compositionally biased region" description="Low complexity" evidence="1">
    <location>
        <begin position="21"/>
        <end position="38"/>
    </location>
</feature>
<feature type="region of interest" description="Disordered" evidence="1">
    <location>
        <begin position="209"/>
        <end position="267"/>
    </location>
</feature>
<dbReference type="Pfam" id="PF22586">
    <property type="entry name" value="ANCHR-like_BBOX"/>
    <property type="match status" value="1"/>
</dbReference>
<dbReference type="Proteomes" id="UP000887226">
    <property type="component" value="Unassembled WGS sequence"/>
</dbReference>
<dbReference type="CDD" id="cd19817">
    <property type="entry name" value="Bbox1_ANCHR-like"/>
    <property type="match status" value="1"/>
</dbReference>
<keyword evidence="3" id="KW-1185">Reference proteome</keyword>
<feature type="compositionally biased region" description="Basic and acidic residues" evidence="1">
    <location>
        <begin position="148"/>
        <end position="159"/>
    </location>
</feature>
<evidence type="ECO:0000313" key="2">
    <source>
        <dbReference type="EMBL" id="KAG9247802.1"/>
    </source>
</evidence>